<reference evidence="2" key="1">
    <citation type="submission" date="2013-09" db="EMBL/GenBank/DDBJ databases">
        <title>Corchorus olitorius genome sequencing.</title>
        <authorList>
            <person name="Alam M."/>
            <person name="Haque M.S."/>
            <person name="Islam M.S."/>
            <person name="Emdad E.M."/>
            <person name="Islam M.M."/>
            <person name="Ahmed B."/>
            <person name="Halim A."/>
            <person name="Hossen Q.M.M."/>
            <person name="Hossain M.Z."/>
            <person name="Ahmed R."/>
            <person name="Khan M.M."/>
            <person name="Islam R."/>
            <person name="Rashid M.M."/>
            <person name="Khan S.A."/>
            <person name="Rahman M.S."/>
            <person name="Alam M."/>
            <person name="Yahiya A.S."/>
            <person name="Khan M.S."/>
            <person name="Azam M.S."/>
            <person name="Haque T."/>
            <person name="Lashkar M.Z.H."/>
            <person name="Akhand A.I."/>
            <person name="Morshed G."/>
            <person name="Roy S."/>
            <person name="Uddin K.S."/>
            <person name="Rabeya T."/>
            <person name="Hossain A.S."/>
            <person name="Chowdhury A."/>
            <person name="Snigdha A.R."/>
            <person name="Mortoza M.S."/>
            <person name="Matin S.A."/>
            <person name="Hoque S.M.E."/>
            <person name="Islam M.K."/>
            <person name="Roy D.K."/>
            <person name="Haider R."/>
            <person name="Moosa M.M."/>
            <person name="Elias S.M."/>
            <person name="Hasan A.M."/>
            <person name="Jahan S."/>
            <person name="Shafiuddin M."/>
            <person name="Mahmood N."/>
            <person name="Shommy N.S."/>
        </authorList>
    </citation>
    <scope>NUCLEOTIDE SEQUENCE [LARGE SCALE GENOMIC DNA]</scope>
    <source>
        <strain evidence="2">cv. O-4</strain>
    </source>
</reference>
<evidence type="ECO:0000313" key="2">
    <source>
        <dbReference type="Proteomes" id="UP000187203"/>
    </source>
</evidence>
<dbReference type="AlphaFoldDB" id="A0A1R3ICU3"/>
<dbReference type="EMBL" id="AWUE01018435">
    <property type="protein sequence ID" value="OMO80422.1"/>
    <property type="molecule type" value="Genomic_DNA"/>
</dbReference>
<dbReference type="Proteomes" id="UP000187203">
    <property type="component" value="Unassembled WGS sequence"/>
</dbReference>
<proteinExistence type="predicted"/>
<organism evidence="1 2">
    <name type="scientific">Corchorus olitorius</name>
    <dbReference type="NCBI Taxonomy" id="93759"/>
    <lineage>
        <taxon>Eukaryota</taxon>
        <taxon>Viridiplantae</taxon>
        <taxon>Streptophyta</taxon>
        <taxon>Embryophyta</taxon>
        <taxon>Tracheophyta</taxon>
        <taxon>Spermatophyta</taxon>
        <taxon>Magnoliopsida</taxon>
        <taxon>eudicotyledons</taxon>
        <taxon>Gunneridae</taxon>
        <taxon>Pentapetalae</taxon>
        <taxon>rosids</taxon>
        <taxon>malvids</taxon>
        <taxon>Malvales</taxon>
        <taxon>Malvaceae</taxon>
        <taxon>Grewioideae</taxon>
        <taxon>Apeibeae</taxon>
        <taxon>Corchorus</taxon>
    </lineage>
</organism>
<evidence type="ECO:0000313" key="1">
    <source>
        <dbReference type="EMBL" id="OMO80422.1"/>
    </source>
</evidence>
<accession>A0A1R3ICU3</accession>
<name>A0A1R3ICU3_9ROSI</name>
<sequence length="129" mass="15453">MDRPRGLSRVWTADQDRILVECMHRIDAAGHCWSKLVDMLPELMIEIRLSGFGFTQPQVERRIGELKWDYFQIRHMLRVNPLFHWDAVNHKIDEPSALDTWYMEHPVYASLRFKSFPLFEDLDDIFDEC</sequence>
<protein>
    <submittedName>
        <fullName evidence="1">Amino acid permease 2-like protein</fullName>
    </submittedName>
</protein>
<keyword evidence="2" id="KW-1185">Reference proteome</keyword>
<comment type="caution">
    <text evidence="1">The sequence shown here is derived from an EMBL/GenBank/DDBJ whole genome shotgun (WGS) entry which is preliminary data.</text>
</comment>
<gene>
    <name evidence="1" type="ORF">COLO4_24104</name>
</gene>